<dbReference type="EMBL" id="JABFUD020000019">
    <property type="protein sequence ID" value="KAI5065307.1"/>
    <property type="molecule type" value="Genomic_DNA"/>
</dbReference>
<dbReference type="PANTHER" id="PTHR11129:SF10">
    <property type="entry name" value="PROTEIN PRENYLYLTRANSFERASE SUPERFAMILY PROTEIN"/>
    <property type="match status" value="1"/>
</dbReference>
<name>A0A9D4UCU9_ADICA</name>
<protein>
    <recommendedName>
        <fullName evidence="7">Protein prenyltransferase alpha subunit repeat-containing protein 1</fullName>
    </recommendedName>
</protein>
<keyword evidence="6" id="KW-1185">Reference proteome</keyword>
<dbReference type="OrthoDB" id="1924260at2759"/>
<dbReference type="GO" id="GO:0005965">
    <property type="term" value="C:protein farnesyltransferase complex"/>
    <property type="evidence" value="ECO:0007669"/>
    <property type="project" value="TreeGrafter"/>
</dbReference>
<proteinExistence type="inferred from homology"/>
<dbReference type="Proteomes" id="UP000886520">
    <property type="component" value="Chromosome 19"/>
</dbReference>
<keyword evidence="3" id="KW-0808">Transferase</keyword>
<keyword evidence="4" id="KW-0677">Repeat</keyword>
<comment type="caution">
    <text evidence="5">The sequence shown here is derived from an EMBL/GenBank/DDBJ whole genome shotgun (WGS) entry which is preliminary data.</text>
</comment>
<accession>A0A9D4UCU9</accession>
<evidence type="ECO:0000313" key="6">
    <source>
        <dbReference type="Proteomes" id="UP000886520"/>
    </source>
</evidence>
<dbReference type="GO" id="GO:0004662">
    <property type="term" value="F:CAAX-protein geranylgeranyltransferase activity"/>
    <property type="evidence" value="ECO:0007669"/>
    <property type="project" value="TreeGrafter"/>
</dbReference>
<dbReference type="PROSITE" id="PS51147">
    <property type="entry name" value="PFTA"/>
    <property type="match status" value="1"/>
</dbReference>
<keyword evidence="2" id="KW-0637">Prenyltransferase</keyword>
<evidence type="ECO:0008006" key="7">
    <source>
        <dbReference type="Google" id="ProtNLM"/>
    </source>
</evidence>
<organism evidence="5 6">
    <name type="scientific">Adiantum capillus-veneris</name>
    <name type="common">Maidenhair fern</name>
    <dbReference type="NCBI Taxonomy" id="13818"/>
    <lineage>
        <taxon>Eukaryota</taxon>
        <taxon>Viridiplantae</taxon>
        <taxon>Streptophyta</taxon>
        <taxon>Embryophyta</taxon>
        <taxon>Tracheophyta</taxon>
        <taxon>Polypodiopsida</taxon>
        <taxon>Polypodiidae</taxon>
        <taxon>Polypodiales</taxon>
        <taxon>Pteridineae</taxon>
        <taxon>Pteridaceae</taxon>
        <taxon>Vittarioideae</taxon>
        <taxon>Adiantum</taxon>
    </lineage>
</organism>
<evidence type="ECO:0000256" key="4">
    <source>
        <dbReference type="ARBA" id="ARBA00022737"/>
    </source>
</evidence>
<gene>
    <name evidence="5" type="ORF">GOP47_0020002</name>
</gene>
<evidence type="ECO:0000256" key="3">
    <source>
        <dbReference type="ARBA" id="ARBA00022679"/>
    </source>
</evidence>
<dbReference type="GO" id="GO:0005953">
    <property type="term" value="C:CAAX-protein geranylgeranyltransferase complex"/>
    <property type="evidence" value="ECO:0007669"/>
    <property type="project" value="TreeGrafter"/>
</dbReference>
<reference evidence="5" key="1">
    <citation type="submission" date="2021-01" db="EMBL/GenBank/DDBJ databases">
        <title>Adiantum capillus-veneris genome.</title>
        <authorList>
            <person name="Fang Y."/>
            <person name="Liao Q."/>
        </authorList>
    </citation>
    <scope>NUCLEOTIDE SEQUENCE</scope>
    <source>
        <strain evidence="5">H3</strain>
        <tissue evidence="5">Leaf</tissue>
    </source>
</reference>
<dbReference type="PANTHER" id="PTHR11129">
    <property type="entry name" value="PROTEIN FARNESYLTRANSFERASE ALPHA SUBUNIT/RAB GERANYLGERANYL TRANSFERASE ALPHA SUBUNIT"/>
    <property type="match status" value="1"/>
</dbReference>
<dbReference type="GO" id="GO:0004660">
    <property type="term" value="F:protein farnesyltransferase activity"/>
    <property type="evidence" value="ECO:0007669"/>
    <property type="project" value="TreeGrafter"/>
</dbReference>
<evidence type="ECO:0000256" key="1">
    <source>
        <dbReference type="ARBA" id="ARBA00006734"/>
    </source>
</evidence>
<sequence length="401" mass="46486">MEEGGVALLKQLTQILSDQLIDEVGYVHPSQLAKLHEGSTHVDNAVADPSVFWCGEHKLAISTQALVPLYNSAKSSFFSSHQTLLGKSKHSFHGSGINERFQELLSLTRVVVVLNPAFKTAWDARKCIFGILSVVSPLQELQLSSLVLSFNPKSEDAWAHRRWTICSSVESLFSHQIPEHLLQEEFKLVAMIADRSRMNFCAWRHCCWLVQWMSPVQMLQELQTWKSWAQLHVAESSCFHFRRCIFEKLLTDECPLVKVKDAWLEELNWIKKLIKLYIGREALWMHQRFLFFLWVHYFKPTDPAESIGHPFPLVEISFANSCIESCGDDEDGQRQIAYASTFKLWVLWKCKESSTWFDYSMLKTRELFNIEQLLRSKAAYQKALWEGLYERVKARSDEETC</sequence>
<dbReference type="Pfam" id="PF01239">
    <property type="entry name" value="PPTA"/>
    <property type="match status" value="1"/>
</dbReference>
<comment type="similarity">
    <text evidence="1">Belongs to the protein prenyltransferase subunit alpha family.</text>
</comment>
<dbReference type="InterPro" id="IPR002088">
    <property type="entry name" value="Prenyl_trans_a"/>
</dbReference>
<dbReference type="AlphaFoldDB" id="A0A9D4UCU9"/>
<dbReference type="SUPFAM" id="SSF48439">
    <property type="entry name" value="Protein prenylyltransferase"/>
    <property type="match status" value="1"/>
</dbReference>
<evidence type="ECO:0000313" key="5">
    <source>
        <dbReference type="EMBL" id="KAI5065307.1"/>
    </source>
</evidence>
<dbReference type="Gene3D" id="1.25.40.120">
    <property type="entry name" value="Protein prenylyltransferase"/>
    <property type="match status" value="1"/>
</dbReference>
<evidence type="ECO:0000256" key="2">
    <source>
        <dbReference type="ARBA" id="ARBA00022602"/>
    </source>
</evidence>